<dbReference type="Gene3D" id="3.40.50.2000">
    <property type="entry name" value="Glycogen Phosphorylase B"/>
    <property type="match status" value="3"/>
</dbReference>
<gene>
    <name evidence="4" type="ORF">LSINAPIS_LOCUS10911</name>
</gene>
<name>A0A5E4QRB4_9NEOP</name>
<reference evidence="4 5" key="1">
    <citation type="submission" date="2017-07" db="EMBL/GenBank/DDBJ databases">
        <authorList>
            <person name="Talla V."/>
            <person name="Backstrom N."/>
        </authorList>
    </citation>
    <scope>NUCLEOTIDE SEQUENCE [LARGE SCALE GENOMIC DNA]</scope>
</reference>
<protein>
    <recommendedName>
        <fullName evidence="6">UDP-glycosyltransferase</fullName>
    </recommendedName>
</protein>
<dbReference type="PANTHER" id="PTHR48043">
    <property type="entry name" value="EG:EG0003.4 PROTEIN-RELATED"/>
    <property type="match status" value="1"/>
</dbReference>
<dbReference type="Pfam" id="PF00201">
    <property type="entry name" value="UDPGT"/>
    <property type="match status" value="2"/>
</dbReference>
<keyword evidence="2" id="KW-0328">Glycosyltransferase</keyword>
<dbReference type="CDD" id="cd03784">
    <property type="entry name" value="GT1_Gtf-like"/>
    <property type="match status" value="1"/>
</dbReference>
<dbReference type="PANTHER" id="PTHR48043:SF159">
    <property type="entry name" value="EG:EG0003.4 PROTEIN-RELATED"/>
    <property type="match status" value="1"/>
</dbReference>
<accession>A0A5E4QRB4</accession>
<evidence type="ECO:0000313" key="5">
    <source>
        <dbReference type="Proteomes" id="UP000324832"/>
    </source>
</evidence>
<proteinExistence type="inferred from homology"/>
<evidence type="ECO:0000256" key="3">
    <source>
        <dbReference type="ARBA" id="ARBA00022679"/>
    </source>
</evidence>
<comment type="similarity">
    <text evidence="1">Belongs to the UDP-glycosyltransferase family.</text>
</comment>
<dbReference type="Proteomes" id="UP000324832">
    <property type="component" value="Unassembled WGS sequence"/>
</dbReference>
<dbReference type="EMBL" id="FZQP02004556">
    <property type="protein sequence ID" value="VVD00223.1"/>
    <property type="molecule type" value="Genomic_DNA"/>
</dbReference>
<keyword evidence="5" id="KW-1185">Reference proteome</keyword>
<organism evidence="4 5">
    <name type="scientific">Leptidea sinapis</name>
    <dbReference type="NCBI Taxonomy" id="189913"/>
    <lineage>
        <taxon>Eukaryota</taxon>
        <taxon>Metazoa</taxon>
        <taxon>Ecdysozoa</taxon>
        <taxon>Arthropoda</taxon>
        <taxon>Hexapoda</taxon>
        <taxon>Insecta</taxon>
        <taxon>Pterygota</taxon>
        <taxon>Neoptera</taxon>
        <taxon>Endopterygota</taxon>
        <taxon>Lepidoptera</taxon>
        <taxon>Glossata</taxon>
        <taxon>Ditrysia</taxon>
        <taxon>Papilionoidea</taxon>
        <taxon>Pieridae</taxon>
        <taxon>Dismorphiinae</taxon>
        <taxon>Leptidea</taxon>
    </lineage>
</organism>
<evidence type="ECO:0000256" key="2">
    <source>
        <dbReference type="ARBA" id="ARBA00022676"/>
    </source>
</evidence>
<dbReference type="InterPro" id="IPR002213">
    <property type="entry name" value="UDP_glucos_trans"/>
</dbReference>
<dbReference type="InterPro" id="IPR050271">
    <property type="entry name" value="UDP-glycosyltransferase"/>
</dbReference>
<sequence>MPSISHQKVFRPLTKELARRGHEVVVITPDPGFPKGKTPANLTEIDIHDISYKEWQKMFESHTGDKNDMHHIMELLFQRITETFEKQIQTPDVQRLIKEENNKFDLLILEACIRPSLGLAHVFKVPVIHFSSFGAVSAQYNLFGAPMHPILYPSAPRLRIYDLTLWEKAKEYYNYFYMDWLIKKTADYDYEMVKRNFGNDAPSFDELYNRIELLFLNEHHIWADNHPVPPNIVFIGGIEETQKNNLSRELQHYLDSSRYGVIYVSFGTNIMPSLLPRDKINVMAKVLSEIPYDILWKWDSGTVPSNSRGLHSTQEAISAGVPMIGMPMLGDQWYNVEKYLNHKFGLQLDIMTITEETLSQSLDKILYDPR</sequence>
<dbReference type="GO" id="GO:0008194">
    <property type="term" value="F:UDP-glycosyltransferase activity"/>
    <property type="evidence" value="ECO:0007669"/>
    <property type="project" value="InterPro"/>
</dbReference>
<evidence type="ECO:0000256" key="1">
    <source>
        <dbReference type="ARBA" id="ARBA00009995"/>
    </source>
</evidence>
<evidence type="ECO:0000313" key="4">
    <source>
        <dbReference type="EMBL" id="VVD00223.1"/>
    </source>
</evidence>
<dbReference type="AlphaFoldDB" id="A0A5E4QRB4"/>
<evidence type="ECO:0008006" key="6">
    <source>
        <dbReference type="Google" id="ProtNLM"/>
    </source>
</evidence>
<dbReference type="SUPFAM" id="SSF53756">
    <property type="entry name" value="UDP-Glycosyltransferase/glycogen phosphorylase"/>
    <property type="match status" value="1"/>
</dbReference>
<keyword evidence="3" id="KW-0808">Transferase</keyword>